<sequence length="69" mass="8214">MSGWEDLSEESQDVFRDLGTRNPKVIGKISTARLTKAIREAQFYSYDDCPPFNWLMFEYERRKTKKIGY</sequence>
<dbReference type="RefSeq" id="WP_327773704.1">
    <property type="nucleotide sequence ID" value="NZ_JAYXUG010000001.1"/>
</dbReference>
<organism evidence="1 2">
    <name type="scientific">Photobacterium toruni</name>
    <dbReference type="NCBI Taxonomy" id="1935446"/>
    <lineage>
        <taxon>Bacteria</taxon>
        <taxon>Pseudomonadati</taxon>
        <taxon>Pseudomonadota</taxon>
        <taxon>Gammaproteobacteria</taxon>
        <taxon>Vibrionales</taxon>
        <taxon>Vibrionaceae</taxon>
        <taxon>Photobacterium</taxon>
    </lineage>
</organism>
<dbReference type="EMBL" id="JAYXUG010000001">
    <property type="protein sequence ID" value="MEC6830185.1"/>
    <property type="molecule type" value="Genomic_DNA"/>
</dbReference>
<accession>A0ABU6L274</accession>
<evidence type="ECO:0000313" key="1">
    <source>
        <dbReference type="EMBL" id="MEC6830185.1"/>
    </source>
</evidence>
<comment type="caution">
    <text evidence="1">The sequence shown here is derived from an EMBL/GenBank/DDBJ whole genome shotgun (WGS) entry which is preliminary data.</text>
</comment>
<dbReference type="Proteomes" id="UP001306119">
    <property type="component" value="Unassembled WGS sequence"/>
</dbReference>
<name>A0ABU6L274_9GAMM</name>
<reference evidence="1 2" key="1">
    <citation type="submission" date="2024-01" db="EMBL/GenBank/DDBJ databases">
        <title>Active colonisers of the gastrointestinal tract of Atlantic salmon farmed in a warm water region.</title>
        <authorList>
            <person name="Bowman J.P."/>
        </authorList>
    </citation>
    <scope>NUCLEOTIDE SEQUENCE [LARGE SCALE GENOMIC DNA]</scope>
    <source>
        <strain evidence="1 2">S3MW1</strain>
    </source>
</reference>
<evidence type="ECO:0000313" key="2">
    <source>
        <dbReference type="Proteomes" id="UP001306119"/>
    </source>
</evidence>
<keyword evidence="2" id="KW-1185">Reference proteome</keyword>
<proteinExistence type="predicted"/>
<protein>
    <submittedName>
        <fullName evidence="1">Uncharacterized protein</fullName>
    </submittedName>
</protein>
<gene>
    <name evidence="1" type="ORF">VXS06_00060</name>
</gene>